<dbReference type="EMBL" id="CP031976">
    <property type="protein sequence ID" value="QHI14311.1"/>
    <property type="molecule type" value="Genomic_DNA"/>
</dbReference>
<dbReference type="PANTHER" id="PTHR43857:SF1">
    <property type="entry name" value="YJGH FAMILY PROTEIN"/>
    <property type="match status" value="1"/>
</dbReference>
<dbReference type="OrthoDB" id="573013at2"/>
<name>A0A1L6KQ75_ACIHA</name>
<dbReference type="Proteomes" id="UP000463868">
    <property type="component" value="Chromosome"/>
</dbReference>
<proteinExistence type="predicted"/>
<evidence type="ECO:0000313" key="2">
    <source>
        <dbReference type="Proteomes" id="UP000463868"/>
    </source>
</evidence>
<dbReference type="InterPro" id="IPR006175">
    <property type="entry name" value="YjgF/YER057c/UK114"/>
</dbReference>
<gene>
    <name evidence="1" type="ORF">AhaeAN43_13555</name>
</gene>
<dbReference type="Pfam" id="PF01042">
    <property type="entry name" value="Ribonuc_L-PSP"/>
    <property type="match status" value="1"/>
</dbReference>
<dbReference type="Gene3D" id="3.30.1330.40">
    <property type="entry name" value="RutC-like"/>
    <property type="match status" value="1"/>
</dbReference>
<dbReference type="InterPro" id="IPR035959">
    <property type="entry name" value="RutC-like_sf"/>
</dbReference>
<dbReference type="RefSeq" id="WP_005092326.1">
    <property type="nucleotide sequence ID" value="NZ_CP018871.1"/>
</dbReference>
<dbReference type="SUPFAM" id="SSF55298">
    <property type="entry name" value="YjgF-like"/>
    <property type="match status" value="1"/>
</dbReference>
<dbReference type="AlphaFoldDB" id="A0A1L6KQ75"/>
<reference evidence="1 2" key="1">
    <citation type="submission" date="2018-08" db="EMBL/GenBank/DDBJ databases">
        <title>Analysis of the genomic diversity of Mexican Acinetobacter haemolyticus clinical isolates.</title>
        <authorList>
            <person name="Castro-Jaimes S."/>
            <person name="Cevallos M.A."/>
        </authorList>
    </citation>
    <scope>NUCLEOTIDE SEQUENCE [LARGE SCALE GENOMIC DNA]</scope>
    <source>
        <strain evidence="1 2">AN43</strain>
    </source>
</reference>
<dbReference type="STRING" id="29430.AHTJS_13315"/>
<dbReference type="PANTHER" id="PTHR43857">
    <property type="entry name" value="BLR7761 PROTEIN"/>
    <property type="match status" value="1"/>
</dbReference>
<protein>
    <submittedName>
        <fullName evidence="1">RidA family protein</fullName>
    </submittedName>
</protein>
<organism evidence="1 2">
    <name type="scientific">Acinetobacter haemolyticus</name>
    <dbReference type="NCBI Taxonomy" id="29430"/>
    <lineage>
        <taxon>Bacteria</taxon>
        <taxon>Pseudomonadati</taxon>
        <taxon>Pseudomonadota</taxon>
        <taxon>Gammaproteobacteria</taxon>
        <taxon>Moraxellales</taxon>
        <taxon>Moraxellaceae</taxon>
        <taxon>Acinetobacter</taxon>
    </lineage>
</organism>
<sequence length="139" mass="15671">MNLINPPAFKMINPSELYDPISNGYSHVTVIQPNMRIIHIAGQGGENKNGELSQDFDQQVQQVFYNIQYALASAQAKLQDIAVLRVLVVNHNEDKLHRFTQIMQRLWKGHPYPVCTLIPVPCLALEGMLIEVEATAYIA</sequence>
<dbReference type="KEGG" id="ahl:AHTJS_13315"/>
<evidence type="ECO:0000313" key="1">
    <source>
        <dbReference type="EMBL" id="QHI14311.1"/>
    </source>
</evidence>
<accession>A0A1L6KQ75</accession>